<dbReference type="InterPro" id="IPR036410">
    <property type="entry name" value="HSP_DnaJ_Cys-rich_dom_sf"/>
</dbReference>
<dbReference type="PANTHER" id="PTHR43096">
    <property type="entry name" value="DNAJ HOMOLOG 1, MITOCHONDRIAL-RELATED"/>
    <property type="match status" value="1"/>
</dbReference>
<dbReference type="InterPro" id="IPR001623">
    <property type="entry name" value="DnaJ_domain"/>
</dbReference>
<evidence type="ECO:0000313" key="16">
    <source>
        <dbReference type="Proteomes" id="UP000316495"/>
    </source>
</evidence>
<comment type="caution">
    <text evidence="15">The sequence shown here is derived from an EMBL/GenBank/DDBJ whole genome shotgun (WGS) entry which is preliminary data.</text>
</comment>
<keyword evidence="5 11" id="KW-0863">Zinc-finger</keyword>
<dbReference type="InterPro" id="IPR002939">
    <property type="entry name" value="DnaJ_C"/>
</dbReference>
<feature type="binding site" evidence="11">
    <location>
        <position position="171"/>
    </location>
    <ligand>
        <name>Zn(2+)</name>
        <dbReference type="ChEBI" id="CHEBI:29105"/>
        <label>2</label>
    </ligand>
</feature>
<evidence type="ECO:0000256" key="2">
    <source>
        <dbReference type="ARBA" id="ARBA00022705"/>
    </source>
</evidence>
<evidence type="ECO:0000259" key="14">
    <source>
        <dbReference type="PROSITE" id="PS51188"/>
    </source>
</evidence>
<accession>A0A554LMG9</accession>
<gene>
    <name evidence="11" type="primary">dnaJ</name>
    <name evidence="15" type="ORF">Athens101428_430</name>
</gene>
<evidence type="ECO:0000256" key="1">
    <source>
        <dbReference type="ARBA" id="ARBA00022490"/>
    </source>
</evidence>
<evidence type="ECO:0000256" key="6">
    <source>
        <dbReference type="ARBA" id="ARBA00022833"/>
    </source>
</evidence>
<dbReference type="CDD" id="cd06257">
    <property type="entry name" value="DnaJ"/>
    <property type="match status" value="1"/>
</dbReference>
<feature type="binding site" evidence="11">
    <location>
        <position position="200"/>
    </location>
    <ligand>
        <name>Zn(2+)</name>
        <dbReference type="ChEBI" id="CHEBI:29105"/>
        <label>2</label>
    </ligand>
</feature>
<keyword evidence="8 11" id="KW-0143">Chaperone</keyword>
<feature type="binding site" evidence="11">
    <location>
        <position position="154"/>
    </location>
    <ligand>
        <name>Zn(2+)</name>
        <dbReference type="ChEBI" id="CHEBI:29105"/>
        <label>1</label>
    </ligand>
</feature>
<dbReference type="GO" id="GO:0051082">
    <property type="term" value="F:unfolded protein binding"/>
    <property type="evidence" value="ECO:0007669"/>
    <property type="project" value="UniProtKB-UniRule"/>
</dbReference>
<evidence type="ECO:0000256" key="4">
    <source>
        <dbReference type="ARBA" id="ARBA00022737"/>
    </source>
</evidence>
<evidence type="ECO:0000256" key="11">
    <source>
        <dbReference type="HAMAP-Rule" id="MF_01152"/>
    </source>
</evidence>
<feature type="binding site" evidence="11">
    <location>
        <position position="197"/>
    </location>
    <ligand>
        <name>Zn(2+)</name>
        <dbReference type="ChEBI" id="CHEBI:29105"/>
        <label>2</label>
    </ligand>
</feature>
<reference evidence="15 16" key="1">
    <citation type="submission" date="2017-07" db="EMBL/GenBank/DDBJ databases">
        <title>Mechanisms for carbon and nitrogen cycling indicate functional differentiation within the Candidate Phyla Radiation.</title>
        <authorList>
            <person name="Danczak R.E."/>
            <person name="Johnston M.D."/>
            <person name="Kenah C."/>
            <person name="Slattery M."/>
            <person name="Wrighton K.C."/>
            <person name="Wilkins M.J."/>
        </authorList>
    </citation>
    <scope>NUCLEOTIDE SEQUENCE [LARGE SCALE GENOMIC DNA]</scope>
    <source>
        <strain evidence="15">Athens1014_28</strain>
    </source>
</reference>
<keyword evidence="1 11" id="KW-0963">Cytoplasm</keyword>
<dbReference type="GO" id="GO:0006260">
    <property type="term" value="P:DNA replication"/>
    <property type="evidence" value="ECO:0007669"/>
    <property type="project" value="UniProtKB-KW"/>
</dbReference>
<keyword evidence="3 11" id="KW-0479">Metal-binding</keyword>
<dbReference type="SUPFAM" id="SSF57938">
    <property type="entry name" value="DnaJ/Hsp40 cysteine-rich domain"/>
    <property type="match status" value="1"/>
</dbReference>
<dbReference type="SUPFAM" id="SSF49493">
    <property type="entry name" value="HSP40/DnaJ peptide-binding domain"/>
    <property type="match status" value="2"/>
</dbReference>
<dbReference type="GO" id="GO:0031072">
    <property type="term" value="F:heat shock protein binding"/>
    <property type="evidence" value="ECO:0007669"/>
    <property type="project" value="InterPro"/>
</dbReference>
<dbReference type="NCBIfam" id="NF008035">
    <property type="entry name" value="PRK10767.1"/>
    <property type="match status" value="1"/>
</dbReference>
<sequence>MANDYYKTLGVEKSASDDEIKKAYRKLAHKYHPDKSGGDEAKFKEINEAYQVLSDKTKRAQYDQFGQNFNQAGGGQGFGGFDFSGFQQGFGGQQGGFEFGGGDFSDIFSDIFGGGRGGAHQKAGQDIQVDVEISFEEMIRGVKKEFKLYKKAVCDRCHGTGGEPGEKEETCATCKGRGKIQRTVRSILGTFSQTSTCPTCHGKGKIYSKKCSKCGGDGRIRQEEIVRVEIPAGIFSGQTISVQGKGEAGEAGAPAGDLYVNVHVIPHERFKREENNILSTEKISFAQAVLGDKIEVETVDGKVRMKIPEGTQSGELFRIRDKGVPILGRRGRGDHLVKIIVEIPKKLSREQKRLIEQLREEEK</sequence>
<dbReference type="EMBL" id="VMGN01000021">
    <property type="protein sequence ID" value="TSC94073.1"/>
    <property type="molecule type" value="Genomic_DNA"/>
</dbReference>
<dbReference type="Gene3D" id="1.10.287.110">
    <property type="entry name" value="DnaJ domain"/>
    <property type="match status" value="1"/>
</dbReference>
<name>A0A554LMG9_9BACT</name>
<feature type="binding site" evidence="11">
    <location>
        <position position="214"/>
    </location>
    <ligand>
        <name>Zn(2+)</name>
        <dbReference type="ChEBI" id="CHEBI:29105"/>
        <label>1</label>
    </ligand>
</feature>
<dbReference type="InterPro" id="IPR001305">
    <property type="entry name" value="HSP_DnaJ_Cys-rich_dom"/>
</dbReference>
<dbReference type="PANTHER" id="PTHR43096:SF48">
    <property type="entry name" value="CHAPERONE PROTEIN DNAJ"/>
    <property type="match status" value="1"/>
</dbReference>
<dbReference type="Pfam" id="PF00226">
    <property type="entry name" value="DnaJ"/>
    <property type="match status" value="1"/>
</dbReference>
<dbReference type="InterPro" id="IPR012724">
    <property type="entry name" value="DnaJ"/>
</dbReference>
<dbReference type="InterPro" id="IPR018253">
    <property type="entry name" value="DnaJ_domain_CS"/>
</dbReference>
<feature type="binding site" evidence="11">
    <location>
        <position position="157"/>
    </location>
    <ligand>
        <name>Zn(2+)</name>
        <dbReference type="ChEBI" id="CHEBI:29105"/>
        <label>1</label>
    </ligand>
</feature>
<comment type="function">
    <text evidence="11">Participates actively in the response to hyperosmotic and heat shock by preventing the aggregation of stress-denatured proteins and by disaggregating proteins, also in an autonomous, DnaK-independent fashion. Unfolded proteins bind initially to DnaJ; upon interaction with the DnaJ-bound protein, DnaK hydrolyzes its bound ATP, resulting in the formation of a stable complex. GrpE releases ADP from DnaK; ATP binding to DnaK triggers the release of the substrate protein, thus completing the reaction cycle. Several rounds of ATP-dependent interactions between DnaJ, DnaK and GrpE are required for fully efficient folding. Also involved, together with DnaK and GrpE, in the DNA replication of plasmids through activation of initiation proteins.</text>
</comment>
<dbReference type="SUPFAM" id="SSF46565">
    <property type="entry name" value="Chaperone J-domain"/>
    <property type="match status" value="1"/>
</dbReference>
<dbReference type="HAMAP" id="MF_01152">
    <property type="entry name" value="DnaJ"/>
    <property type="match status" value="1"/>
</dbReference>
<dbReference type="PROSITE" id="PS00636">
    <property type="entry name" value="DNAJ_1"/>
    <property type="match status" value="1"/>
</dbReference>
<protein>
    <recommendedName>
        <fullName evidence="10 11">Chaperone protein DnaJ</fullName>
    </recommendedName>
</protein>
<dbReference type="Gene3D" id="2.60.260.20">
    <property type="entry name" value="Urease metallochaperone UreE, N-terminal domain"/>
    <property type="match status" value="2"/>
</dbReference>
<comment type="domain">
    <text evidence="11">The J domain is necessary and sufficient to stimulate DnaK ATPase activity. Zinc center 1 plays an important role in the autonomous, DnaK-independent chaperone activity of DnaJ. Zinc center 2 is essential for interaction with DnaK and for DnaJ activity.</text>
</comment>
<evidence type="ECO:0000259" key="13">
    <source>
        <dbReference type="PROSITE" id="PS50076"/>
    </source>
</evidence>
<dbReference type="FunFam" id="2.60.260.20:FF:000005">
    <property type="entry name" value="Chaperone protein dnaJ 1, mitochondrial"/>
    <property type="match status" value="1"/>
</dbReference>
<dbReference type="GO" id="GO:0005737">
    <property type="term" value="C:cytoplasm"/>
    <property type="evidence" value="ECO:0007669"/>
    <property type="project" value="UniProtKB-SubCell"/>
</dbReference>
<comment type="subunit">
    <text evidence="11">Homodimer.</text>
</comment>
<feature type="zinc finger region" description="CR-type" evidence="12">
    <location>
        <begin position="141"/>
        <end position="223"/>
    </location>
</feature>
<dbReference type="PROSITE" id="PS50076">
    <property type="entry name" value="DNAJ_2"/>
    <property type="match status" value="1"/>
</dbReference>
<comment type="subcellular location">
    <subcellularLocation>
        <location evidence="11">Cytoplasm</location>
    </subcellularLocation>
</comment>
<dbReference type="Pfam" id="PF00684">
    <property type="entry name" value="DnaJ_CXXCXGXG"/>
    <property type="match status" value="1"/>
</dbReference>
<dbReference type="GO" id="GO:0042026">
    <property type="term" value="P:protein refolding"/>
    <property type="evidence" value="ECO:0007669"/>
    <property type="project" value="TreeGrafter"/>
</dbReference>
<evidence type="ECO:0000256" key="10">
    <source>
        <dbReference type="ARBA" id="ARBA00067609"/>
    </source>
</evidence>
<dbReference type="SMART" id="SM00271">
    <property type="entry name" value="DnaJ"/>
    <property type="match status" value="1"/>
</dbReference>
<comment type="similarity">
    <text evidence="9 11">Belongs to the DnaJ family.</text>
</comment>
<keyword evidence="6 11" id="KW-0862">Zinc</keyword>
<dbReference type="Proteomes" id="UP000316495">
    <property type="component" value="Unassembled WGS sequence"/>
</dbReference>
<dbReference type="CDD" id="cd10719">
    <property type="entry name" value="DnaJ_zf"/>
    <property type="match status" value="1"/>
</dbReference>
<dbReference type="Pfam" id="PF01556">
    <property type="entry name" value="DnaJ_C"/>
    <property type="match status" value="1"/>
</dbReference>
<dbReference type="GO" id="GO:0009408">
    <property type="term" value="P:response to heat"/>
    <property type="evidence" value="ECO:0007669"/>
    <property type="project" value="InterPro"/>
</dbReference>
<feature type="repeat" description="CXXCXGXG motif" evidence="11">
    <location>
        <begin position="154"/>
        <end position="161"/>
    </location>
</feature>
<dbReference type="AlphaFoldDB" id="A0A554LMG9"/>
<evidence type="ECO:0000313" key="15">
    <source>
        <dbReference type="EMBL" id="TSC94073.1"/>
    </source>
</evidence>
<keyword evidence="4 11" id="KW-0677">Repeat</keyword>
<feature type="binding site" evidence="11">
    <location>
        <position position="174"/>
    </location>
    <ligand>
        <name>Zn(2+)</name>
        <dbReference type="ChEBI" id="CHEBI:29105"/>
        <label>2</label>
    </ligand>
</feature>
<dbReference type="PROSITE" id="PS51188">
    <property type="entry name" value="ZF_CR"/>
    <property type="match status" value="1"/>
</dbReference>
<dbReference type="GO" id="GO:0005524">
    <property type="term" value="F:ATP binding"/>
    <property type="evidence" value="ECO:0007669"/>
    <property type="project" value="InterPro"/>
</dbReference>
<feature type="binding site" evidence="11">
    <location>
        <position position="211"/>
    </location>
    <ligand>
        <name>Zn(2+)</name>
        <dbReference type="ChEBI" id="CHEBI:29105"/>
        <label>1</label>
    </ligand>
</feature>
<comment type="cofactor">
    <cofactor evidence="11">
        <name>Zn(2+)</name>
        <dbReference type="ChEBI" id="CHEBI:29105"/>
    </cofactor>
    <text evidence="11">Binds 2 Zn(2+) ions per monomer.</text>
</comment>
<evidence type="ECO:0000256" key="8">
    <source>
        <dbReference type="ARBA" id="ARBA00023186"/>
    </source>
</evidence>
<feature type="repeat" description="CXXCXGXG motif" evidence="11">
    <location>
        <begin position="171"/>
        <end position="178"/>
    </location>
</feature>
<feature type="repeat" description="CXXCXGXG motif" evidence="11">
    <location>
        <begin position="211"/>
        <end position="218"/>
    </location>
</feature>
<dbReference type="FunFam" id="2.10.230.10:FF:000002">
    <property type="entry name" value="Molecular chaperone DnaJ"/>
    <property type="match status" value="1"/>
</dbReference>
<dbReference type="CDD" id="cd10747">
    <property type="entry name" value="DnaJ_C"/>
    <property type="match status" value="1"/>
</dbReference>
<feature type="domain" description="CR-type" evidence="14">
    <location>
        <begin position="141"/>
        <end position="223"/>
    </location>
</feature>
<evidence type="ECO:0000256" key="12">
    <source>
        <dbReference type="PROSITE-ProRule" id="PRU00546"/>
    </source>
</evidence>
<feature type="repeat" description="CXXCXGXG motif" evidence="11">
    <location>
        <begin position="197"/>
        <end position="204"/>
    </location>
</feature>
<evidence type="ECO:0000256" key="9">
    <source>
        <dbReference type="ARBA" id="ARBA00061004"/>
    </source>
</evidence>
<proteinExistence type="inferred from homology"/>
<evidence type="ECO:0000256" key="7">
    <source>
        <dbReference type="ARBA" id="ARBA00023016"/>
    </source>
</evidence>
<dbReference type="InterPro" id="IPR008971">
    <property type="entry name" value="HSP40/DnaJ_pept-bd"/>
</dbReference>
<dbReference type="InterPro" id="IPR036869">
    <property type="entry name" value="J_dom_sf"/>
</dbReference>
<dbReference type="PRINTS" id="PR00625">
    <property type="entry name" value="JDOMAIN"/>
</dbReference>
<dbReference type="NCBIfam" id="TIGR02349">
    <property type="entry name" value="DnaJ_bact"/>
    <property type="match status" value="1"/>
</dbReference>
<keyword evidence="2 11" id="KW-0235">DNA replication</keyword>
<feature type="domain" description="J" evidence="13">
    <location>
        <begin position="4"/>
        <end position="66"/>
    </location>
</feature>
<evidence type="ECO:0000256" key="5">
    <source>
        <dbReference type="ARBA" id="ARBA00022771"/>
    </source>
</evidence>
<keyword evidence="7 11" id="KW-0346">Stress response</keyword>
<organism evidence="15 16">
    <name type="scientific">Candidatus Berkelbacteria bacterium Athens1014_28</name>
    <dbReference type="NCBI Taxonomy" id="2017145"/>
    <lineage>
        <taxon>Bacteria</taxon>
        <taxon>Candidatus Berkelbacteria</taxon>
    </lineage>
</organism>
<evidence type="ECO:0000256" key="3">
    <source>
        <dbReference type="ARBA" id="ARBA00022723"/>
    </source>
</evidence>
<dbReference type="Gene3D" id="2.10.230.10">
    <property type="entry name" value="Heat shock protein DnaJ, cysteine-rich domain"/>
    <property type="match status" value="1"/>
</dbReference>
<dbReference type="GO" id="GO:0008270">
    <property type="term" value="F:zinc ion binding"/>
    <property type="evidence" value="ECO:0007669"/>
    <property type="project" value="UniProtKB-UniRule"/>
</dbReference>